<keyword evidence="2" id="KW-1133">Transmembrane helix</keyword>
<keyword evidence="2" id="KW-0472">Membrane</keyword>
<dbReference type="Gene3D" id="2.60.40.10">
    <property type="entry name" value="Immunoglobulins"/>
    <property type="match status" value="1"/>
</dbReference>
<comment type="caution">
    <text evidence="4">The sequence shown here is derived from an EMBL/GenBank/DDBJ whole genome shotgun (WGS) entry which is preliminary data.</text>
</comment>
<sequence>MKPRFLSKKLLFLSFFFLSTFLFGQTVHYDLALIRKHLTNNDGLSDSHVNSTLIDSKNNVWFLTNNKIGLLENGNIKNFEFANAYSNKGYNSAIEDAEGNFWLTENFEWYYPFNIQRCVIFNPINKTSVAIEKYIGQNLPIHSIIADSKRQIYISTKVGQIYRFDLKTKKLSLLATLAKTPVKLLYAGTKGIVVCTEKDSRSDTHLIHLNTDGKIIRQEPLKAKFIRSILEFDNRLFYVAHITEGVIELTEVGGTFSKRFEVSKDSYLGNIIYDKNKDFFVVNQGNAIEFFNKDMVLLKREKFDFLIHDIVSDNKGNLFLTTNNGVHIIRLIEQKIKTFLKNSQPDKINDNYSCRAILKIDDERLIVNTNKRRQLINLKTDKVVSIKQFEKEIGADNRFILSVLKDKDGDLLFGENALFKTDLQQNKDITLCQLDSTKIWSIAQYKDGLLLGLEKKGIIFYDKKRKQTKQYPKIDKTLKNSIIYDFFVVNENEVLVASEAGLYRLKNNEVFEKIPFPKQADFQMTCFSIRKDKKEANQLLISSISGIWVYDLTKRITSPFIQDIDFQRKKYLSAYRTNNGVWASSDEGVWHFDDKGILLKIYTETDGLTTKECNRLAHYQDDNDILYFGGINGLNVINPINFSSQKEKQFDIKIDALYTYEGLSKNREFTNFNQSSLDLERSESSIELILAYEDYKYDCNKKYYYRSDKSVESDWVPLSDRKLLLNNIDHGTTNIEIRVVSCDNFTEARIQKLTINRQKPLYFEWYFAPIVLIILGLLIWGVITYSTYQLRLRNELLQKKVDEQTHSLKESLTLKETLLSLLVHDVRYPIQSFYDLSKKLAYLTQKNDHERLFLLGKETENKSRKVLWLIDELVYWVKSTNKNWELNLTERNLGELINQIFDIYTDELNEKSLSFEIVNADIWAKFDYGLLVIILRNLLFNAIVHSTPQSKIKVSVLVSDSNYFLEIENQRGNENRILHNGLGLGLTLLLPLLEKAGIKLDKLESKDTFIARLQFETLPKHK</sequence>
<dbReference type="SUPFAM" id="SSF63829">
    <property type="entry name" value="Calcium-dependent phosphotriesterase"/>
    <property type="match status" value="1"/>
</dbReference>
<dbReference type="SUPFAM" id="SSF55874">
    <property type="entry name" value="ATPase domain of HSP90 chaperone/DNA topoisomerase II/histidine kinase"/>
    <property type="match status" value="1"/>
</dbReference>
<evidence type="ECO:0000256" key="2">
    <source>
        <dbReference type="SAM" id="Phobius"/>
    </source>
</evidence>
<keyword evidence="2" id="KW-0812">Transmembrane</keyword>
<dbReference type="InterPro" id="IPR013783">
    <property type="entry name" value="Ig-like_fold"/>
</dbReference>
<dbReference type="InterPro" id="IPR005467">
    <property type="entry name" value="His_kinase_dom"/>
</dbReference>
<dbReference type="GO" id="GO:0000155">
    <property type="term" value="F:phosphorelay sensor kinase activity"/>
    <property type="evidence" value="ECO:0007669"/>
    <property type="project" value="TreeGrafter"/>
</dbReference>
<reference evidence="4" key="2">
    <citation type="submission" date="2020-09" db="EMBL/GenBank/DDBJ databases">
        <authorList>
            <person name="Sun Q."/>
            <person name="Zhou Y."/>
        </authorList>
    </citation>
    <scope>NUCLEOTIDE SEQUENCE</scope>
    <source>
        <strain evidence="4">CGMCC 1.15958</strain>
    </source>
</reference>
<dbReference type="Gene3D" id="2.130.10.10">
    <property type="entry name" value="YVTN repeat-like/Quinoprotein amine dehydrogenase"/>
    <property type="match status" value="3"/>
</dbReference>
<keyword evidence="5" id="KW-1185">Reference proteome</keyword>
<organism evidence="4 5">
    <name type="scientific">Emticicia aquatilis</name>
    <dbReference type="NCBI Taxonomy" id="1537369"/>
    <lineage>
        <taxon>Bacteria</taxon>
        <taxon>Pseudomonadati</taxon>
        <taxon>Bacteroidota</taxon>
        <taxon>Cytophagia</taxon>
        <taxon>Cytophagales</taxon>
        <taxon>Leadbetterellaceae</taxon>
        <taxon>Emticicia</taxon>
    </lineage>
</organism>
<dbReference type="PROSITE" id="PS50109">
    <property type="entry name" value="HIS_KIN"/>
    <property type="match status" value="1"/>
</dbReference>
<dbReference type="AlphaFoldDB" id="A0A917DNU3"/>
<evidence type="ECO:0000259" key="3">
    <source>
        <dbReference type="PROSITE" id="PS50109"/>
    </source>
</evidence>
<evidence type="ECO:0000313" key="5">
    <source>
        <dbReference type="Proteomes" id="UP000609064"/>
    </source>
</evidence>
<dbReference type="Proteomes" id="UP000609064">
    <property type="component" value="Unassembled WGS sequence"/>
</dbReference>
<proteinExistence type="predicted"/>
<dbReference type="InterPro" id="IPR015943">
    <property type="entry name" value="WD40/YVTN_repeat-like_dom_sf"/>
</dbReference>
<dbReference type="InterPro" id="IPR036890">
    <property type="entry name" value="HATPase_C_sf"/>
</dbReference>
<keyword evidence="1" id="KW-0597">Phosphoprotein</keyword>
<feature type="domain" description="Histidine kinase" evidence="3">
    <location>
        <begin position="821"/>
        <end position="1022"/>
    </location>
</feature>
<dbReference type="EMBL" id="BMKK01000003">
    <property type="protein sequence ID" value="GGD54937.1"/>
    <property type="molecule type" value="Genomic_DNA"/>
</dbReference>
<dbReference type="SUPFAM" id="SSF50969">
    <property type="entry name" value="YVTN repeat-like/Quinoprotein amine dehydrogenase"/>
    <property type="match status" value="1"/>
</dbReference>
<dbReference type="RefSeq" id="WP_188765815.1">
    <property type="nucleotide sequence ID" value="NZ_BMKK01000003.1"/>
</dbReference>
<accession>A0A917DNU3</accession>
<gene>
    <name evidence="4" type="ORF">GCM10011514_18900</name>
</gene>
<reference evidence="4" key="1">
    <citation type="journal article" date="2014" name="Int. J. Syst. Evol. Microbiol.">
        <title>Complete genome sequence of Corynebacterium casei LMG S-19264T (=DSM 44701T), isolated from a smear-ripened cheese.</title>
        <authorList>
            <consortium name="US DOE Joint Genome Institute (JGI-PGF)"/>
            <person name="Walter F."/>
            <person name="Albersmeier A."/>
            <person name="Kalinowski J."/>
            <person name="Ruckert C."/>
        </authorList>
    </citation>
    <scope>NUCLEOTIDE SEQUENCE</scope>
    <source>
        <strain evidence="4">CGMCC 1.15958</strain>
    </source>
</reference>
<dbReference type="PANTHER" id="PTHR43547:SF2">
    <property type="entry name" value="HYBRID SIGNAL TRANSDUCTION HISTIDINE KINASE C"/>
    <property type="match status" value="1"/>
</dbReference>
<protein>
    <recommendedName>
        <fullName evidence="3">Histidine kinase domain-containing protein</fullName>
    </recommendedName>
</protein>
<feature type="transmembrane region" description="Helical" evidence="2">
    <location>
        <begin position="765"/>
        <end position="788"/>
    </location>
</feature>
<evidence type="ECO:0000256" key="1">
    <source>
        <dbReference type="ARBA" id="ARBA00022553"/>
    </source>
</evidence>
<name>A0A917DNU3_9BACT</name>
<evidence type="ECO:0000313" key="4">
    <source>
        <dbReference type="EMBL" id="GGD54937.1"/>
    </source>
</evidence>
<dbReference type="PANTHER" id="PTHR43547">
    <property type="entry name" value="TWO-COMPONENT HISTIDINE KINASE"/>
    <property type="match status" value="1"/>
</dbReference>
<dbReference type="Gene3D" id="3.30.565.10">
    <property type="entry name" value="Histidine kinase-like ATPase, C-terminal domain"/>
    <property type="match status" value="1"/>
</dbReference>
<dbReference type="InterPro" id="IPR011044">
    <property type="entry name" value="Quino_amine_DH_bsu"/>
</dbReference>